<dbReference type="RefSeq" id="XP_003144015.2">
    <property type="nucleotide sequence ID" value="XM_003143967.2"/>
</dbReference>
<evidence type="ECO:0000313" key="1">
    <source>
        <dbReference type="EMBL" id="EFO20056.2"/>
    </source>
</evidence>
<sequence>MKSCVKKKKKTLHRHQNEDVYWPFFTASMDKTVYLLGLLQLDQVRKPSGKYTTDKNID</sequence>
<accession>A0A1S0TU84</accession>
<dbReference type="AlphaFoldDB" id="A0A1S0TU84"/>
<reference evidence="1" key="1">
    <citation type="submission" date="2012-04" db="EMBL/GenBank/DDBJ databases">
        <title>The Genome Sequence of Loa loa.</title>
        <authorList>
            <consortium name="The Broad Institute Genome Sequencing Platform"/>
            <consortium name="Broad Institute Genome Sequencing Center for Infectious Disease"/>
            <person name="Nutman T.B."/>
            <person name="Fink D.L."/>
            <person name="Russ C."/>
            <person name="Young S."/>
            <person name="Zeng Q."/>
            <person name="Gargeya S."/>
            <person name="Alvarado L."/>
            <person name="Berlin A."/>
            <person name="Chapman S.B."/>
            <person name="Chen Z."/>
            <person name="Freedman E."/>
            <person name="Gellesch M."/>
            <person name="Goldberg J."/>
            <person name="Griggs A."/>
            <person name="Gujja S."/>
            <person name="Heilman E.R."/>
            <person name="Heiman D."/>
            <person name="Howarth C."/>
            <person name="Mehta T."/>
            <person name="Neiman D."/>
            <person name="Pearson M."/>
            <person name="Roberts A."/>
            <person name="Saif S."/>
            <person name="Shea T."/>
            <person name="Shenoy N."/>
            <person name="Sisk P."/>
            <person name="Stolte C."/>
            <person name="Sykes S."/>
            <person name="White J."/>
            <person name="Yandava C."/>
            <person name="Haas B."/>
            <person name="Henn M.R."/>
            <person name="Nusbaum C."/>
            <person name="Birren B."/>
        </authorList>
    </citation>
    <scope>NUCLEOTIDE SEQUENCE [LARGE SCALE GENOMIC DNA]</scope>
</reference>
<dbReference type="CTD" id="9945861"/>
<dbReference type="EMBL" id="JH712106">
    <property type="protein sequence ID" value="EFO20056.2"/>
    <property type="molecule type" value="Genomic_DNA"/>
</dbReference>
<gene>
    <name evidence="1" type="ORF">LOAG_08435</name>
</gene>
<protein>
    <submittedName>
        <fullName evidence="1">Uncharacterized protein</fullName>
    </submittedName>
</protein>
<organism evidence="1">
    <name type="scientific">Loa loa</name>
    <name type="common">Eye worm</name>
    <name type="synonym">Filaria loa</name>
    <dbReference type="NCBI Taxonomy" id="7209"/>
    <lineage>
        <taxon>Eukaryota</taxon>
        <taxon>Metazoa</taxon>
        <taxon>Ecdysozoa</taxon>
        <taxon>Nematoda</taxon>
        <taxon>Chromadorea</taxon>
        <taxon>Rhabditida</taxon>
        <taxon>Spirurina</taxon>
        <taxon>Spiruromorpha</taxon>
        <taxon>Filarioidea</taxon>
        <taxon>Onchocercidae</taxon>
        <taxon>Loa</taxon>
    </lineage>
</organism>
<dbReference type="InParanoid" id="A0A1S0TU84"/>
<dbReference type="KEGG" id="loa:LOAG_08435"/>
<name>A0A1S0TU84_LOALO</name>
<dbReference type="GeneID" id="9945861"/>
<proteinExistence type="predicted"/>